<keyword evidence="2" id="KW-1185">Reference proteome</keyword>
<dbReference type="AlphaFoldDB" id="Q38CY3"/>
<dbReference type="KEGG" id="tbr:Tb09.244.2690"/>
<dbReference type="RefSeq" id="XP_827667.1">
    <property type="nucleotide sequence ID" value="XM_822574.1"/>
</dbReference>
<dbReference type="InParanoid" id="Q38CY3"/>
<dbReference type="Proteomes" id="UP000008524">
    <property type="component" value="Chromosome 9"/>
</dbReference>
<protein>
    <submittedName>
        <fullName evidence="1">Uncharacterized protein</fullName>
    </submittedName>
</protein>
<evidence type="ECO:0000313" key="1">
    <source>
        <dbReference type="EMBL" id="EAN77337.1"/>
    </source>
</evidence>
<evidence type="ECO:0000313" key="2">
    <source>
        <dbReference type="Proteomes" id="UP000008524"/>
    </source>
</evidence>
<gene>
    <name evidence="1" type="ORF">Tb09.244.2690</name>
</gene>
<dbReference type="GeneID" id="3661205"/>
<name>Q38CY3_TRYB2</name>
<accession>Q38CY3</accession>
<organism evidence="1 2">
    <name type="scientific">Trypanosoma brucei brucei (strain 927/4 GUTat10.1)</name>
    <dbReference type="NCBI Taxonomy" id="185431"/>
    <lineage>
        <taxon>Eukaryota</taxon>
        <taxon>Discoba</taxon>
        <taxon>Euglenozoa</taxon>
        <taxon>Kinetoplastea</taxon>
        <taxon>Metakinetoplastina</taxon>
        <taxon>Trypanosomatida</taxon>
        <taxon>Trypanosomatidae</taxon>
        <taxon>Trypanosoma</taxon>
    </lineage>
</organism>
<proteinExistence type="predicted"/>
<sequence>MHMHIAPMCSDKQTCSEPPFHPSHRLFQLIMYGPLYHIPHKRYGKPAQQSSSWLQHTTKMVQRETHTHILARSYVAVDMSPVTSVLHPSSPVHPLSSSPSHPFLCGLHTPLYRERTNKFIKT</sequence>
<dbReference type="EMBL" id="CM000207">
    <property type="protein sequence ID" value="EAN77337.1"/>
    <property type="molecule type" value="Genomic_DNA"/>
</dbReference>
<dbReference type="PaxDb" id="5691-EAN77337"/>
<reference evidence="1 2" key="2">
    <citation type="journal article" date="2005" name="Science">
        <title>The genome of the African trypanosome Trypanosoma brucei.</title>
        <authorList>
            <person name="Berriman M."/>
            <person name="Ghedin E."/>
            <person name="Hertz-Fowler C."/>
            <person name="Blandin G."/>
            <person name="Renauld H."/>
            <person name="Bartholomeu D.C."/>
            <person name="Lennard N.J."/>
            <person name="Caler E."/>
            <person name="Hamlin N.E."/>
            <person name="Haas B."/>
            <person name="Bohme U."/>
            <person name="Hannick L."/>
            <person name="Aslett M.A."/>
            <person name="Shallom J."/>
            <person name="Marcello L."/>
            <person name="Hou L."/>
            <person name="Wickstead B."/>
            <person name="Alsmark U.C."/>
            <person name="Arrowsmith C."/>
            <person name="Atkin R.J."/>
            <person name="Barron A.J."/>
            <person name="Bringaud F."/>
            <person name="Brooks K."/>
            <person name="Carrington M."/>
            <person name="Cherevach I."/>
            <person name="Chillingworth T.J."/>
            <person name="Churcher C."/>
            <person name="Clark L.N."/>
            <person name="Corton C.H."/>
            <person name="Cronin A."/>
            <person name="Davies R.M."/>
            <person name="Doggett J."/>
            <person name="Djikeng A."/>
            <person name="Feldblyum T."/>
            <person name="Field M.C."/>
            <person name="Fraser A."/>
            <person name="Goodhead I."/>
            <person name="Hance Z."/>
            <person name="Harper D."/>
            <person name="Harris B.R."/>
            <person name="Hauser H."/>
            <person name="Hostetler J."/>
            <person name="Ivens A."/>
            <person name="Jagels K."/>
            <person name="Johnson D."/>
            <person name="Johnson J."/>
            <person name="Jones K."/>
            <person name="Kerhornou A.X."/>
            <person name="Koo H."/>
            <person name="Larke N."/>
            <person name="Landfear S."/>
            <person name="Larkin C."/>
            <person name="Leech V."/>
            <person name="Line A."/>
            <person name="Lord A."/>
            <person name="Macleod A."/>
            <person name="Mooney P.J."/>
            <person name="Moule S."/>
            <person name="Martin D.M."/>
            <person name="Morgan G.W."/>
            <person name="Mungall K."/>
            <person name="Norbertczak H."/>
            <person name="Ormond D."/>
            <person name="Pai G."/>
            <person name="Peacock C.S."/>
            <person name="Peterson J."/>
            <person name="Quail M.A."/>
            <person name="Rabbinowitsch E."/>
            <person name="Rajandream M.A."/>
            <person name="Reitter C."/>
            <person name="Salzberg S.L."/>
            <person name="Sanders M."/>
            <person name="Schobel S."/>
            <person name="Sharp S."/>
            <person name="Simmonds M."/>
            <person name="Simpson A.J."/>
            <person name="Tallon L."/>
            <person name="Turner C.M."/>
            <person name="Tait A."/>
            <person name="Tivey A.R."/>
            <person name="Van Aken S."/>
            <person name="Walker D."/>
            <person name="Wanless D."/>
            <person name="Wang S."/>
            <person name="White B."/>
            <person name="White O."/>
            <person name="Whitehead S."/>
            <person name="Woodward J."/>
            <person name="Wortman J."/>
            <person name="Adams M.D."/>
            <person name="Embley T.M."/>
            <person name="Gull K."/>
            <person name="Ullu E."/>
            <person name="Barry J.D."/>
            <person name="Fairlamb A.H."/>
            <person name="Opperdoes F."/>
            <person name="Barrell B.G."/>
            <person name="Donelson J.E."/>
            <person name="Hall N."/>
            <person name="Fraser C.M."/>
            <person name="Melville S.E."/>
            <person name="El-Sayed N.M."/>
        </authorList>
    </citation>
    <scope>NUCLEOTIDE SEQUENCE [LARGE SCALE GENOMIC DNA]</scope>
    <source>
        <strain evidence="1 2">927/4 GUTat10.1</strain>
    </source>
</reference>
<reference evidence="1 2" key="1">
    <citation type="journal article" date="2005" name="Science">
        <title>Comparative genomics of trypanosomatid parasitic protozoa.</title>
        <authorList>
            <person name="El-Sayed N.M."/>
            <person name="Myler P.J."/>
            <person name="Blandin G."/>
            <person name="Berriman M."/>
            <person name="Crabtree J."/>
            <person name="Aggarwal G."/>
            <person name="Caler E."/>
            <person name="Renauld H."/>
            <person name="Worthey E.A."/>
            <person name="Hertz-Fowler C."/>
            <person name="Ghedin E."/>
            <person name="Peacock C."/>
            <person name="Bartholomeu D.C."/>
            <person name="Haas B.J."/>
            <person name="Tran A.N."/>
            <person name="Wortman J.R."/>
            <person name="Alsmark U.C."/>
            <person name="Angiuoli S."/>
            <person name="Anupama A."/>
            <person name="Badger J."/>
            <person name="Bringaud F."/>
            <person name="Cadag E."/>
            <person name="Carlton J.M."/>
            <person name="Cerqueira G.C."/>
            <person name="Creasy T."/>
            <person name="Delcher A.L."/>
            <person name="Djikeng A."/>
            <person name="Embley T.M."/>
            <person name="Hauser C."/>
            <person name="Ivens A.C."/>
            <person name="Kummerfeld S.K."/>
            <person name="Pereira-Leal J.B."/>
            <person name="Nilsson D."/>
            <person name="Peterson J."/>
            <person name="Salzberg S.L."/>
            <person name="Shallom J."/>
            <person name="Silva J.C."/>
            <person name="Sundaram J."/>
            <person name="Westenberger S."/>
            <person name="White O."/>
            <person name="Melville S.E."/>
            <person name="Donelson J.E."/>
            <person name="Andersson B."/>
            <person name="Stuart K.D."/>
            <person name="Hall N."/>
        </authorList>
    </citation>
    <scope>NUCLEOTIDE SEQUENCE [LARGE SCALE GENOMIC DNA]</scope>
    <source>
        <strain evidence="1 2">927/4 GUTat10.1</strain>
    </source>
</reference>